<evidence type="ECO:0000256" key="3">
    <source>
        <dbReference type="PROSITE-ProRule" id="PRU00289"/>
    </source>
</evidence>
<comment type="caution">
    <text evidence="7">The sequence shown here is derived from an EMBL/GenBank/DDBJ whole genome shotgun (WGS) entry which is preliminary data.</text>
</comment>
<dbReference type="InterPro" id="IPR050206">
    <property type="entry name" value="FtsK/SpoIIIE/SftA"/>
</dbReference>
<evidence type="ECO:0000256" key="2">
    <source>
        <dbReference type="ARBA" id="ARBA00022840"/>
    </source>
</evidence>
<feature type="binding site" evidence="3">
    <location>
        <begin position="518"/>
        <end position="525"/>
    </location>
    <ligand>
        <name>ATP</name>
        <dbReference type="ChEBI" id="CHEBI:30616"/>
    </ligand>
</feature>
<feature type="transmembrane region" description="Helical" evidence="5">
    <location>
        <begin position="112"/>
        <end position="129"/>
    </location>
</feature>
<reference evidence="7 8" key="1">
    <citation type="submission" date="2018-09" db="EMBL/GenBank/DDBJ databases">
        <title>Genomic Encyclopedia of Archaeal and Bacterial Type Strains, Phase II (KMG-II): from individual species to whole genera.</title>
        <authorList>
            <person name="Goeker M."/>
        </authorList>
    </citation>
    <scope>NUCLEOTIDE SEQUENCE [LARGE SCALE GENOMIC DNA]</scope>
    <source>
        <strain evidence="7 8">DSM 21950</strain>
    </source>
</reference>
<dbReference type="RefSeq" id="WP_120241315.1">
    <property type="nucleotide sequence ID" value="NZ_RAPQ01000011.1"/>
</dbReference>
<dbReference type="SUPFAM" id="SSF52540">
    <property type="entry name" value="P-loop containing nucleoside triphosphate hydrolases"/>
    <property type="match status" value="1"/>
</dbReference>
<feature type="coiled-coil region" evidence="4">
    <location>
        <begin position="133"/>
        <end position="167"/>
    </location>
</feature>
<keyword evidence="8" id="KW-1185">Reference proteome</keyword>
<evidence type="ECO:0000256" key="4">
    <source>
        <dbReference type="SAM" id="Coils"/>
    </source>
</evidence>
<organism evidence="7 8">
    <name type="scientific">Marinifilum flexuosum</name>
    <dbReference type="NCBI Taxonomy" id="1117708"/>
    <lineage>
        <taxon>Bacteria</taxon>
        <taxon>Pseudomonadati</taxon>
        <taxon>Bacteroidota</taxon>
        <taxon>Bacteroidia</taxon>
        <taxon>Marinilabiliales</taxon>
        <taxon>Marinifilaceae</taxon>
    </lineage>
</organism>
<dbReference type="Proteomes" id="UP000284531">
    <property type="component" value="Unassembled WGS sequence"/>
</dbReference>
<dbReference type="PANTHER" id="PTHR22683">
    <property type="entry name" value="SPORULATION PROTEIN RELATED"/>
    <property type="match status" value="1"/>
</dbReference>
<accession>A0A419WTG3</accession>
<evidence type="ECO:0000313" key="7">
    <source>
        <dbReference type="EMBL" id="RKD98742.1"/>
    </source>
</evidence>
<dbReference type="GO" id="GO:0003677">
    <property type="term" value="F:DNA binding"/>
    <property type="evidence" value="ECO:0007669"/>
    <property type="project" value="InterPro"/>
</dbReference>
<dbReference type="InterPro" id="IPR027417">
    <property type="entry name" value="P-loop_NTPase"/>
</dbReference>
<dbReference type="AlphaFoldDB" id="A0A419WTG3"/>
<keyword evidence="5" id="KW-1133">Transmembrane helix</keyword>
<gene>
    <name evidence="7" type="ORF">BXY64_3605</name>
</gene>
<evidence type="ECO:0000256" key="1">
    <source>
        <dbReference type="ARBA" id="ARBA00022741"/>
    </source>
</evidence>
<dbReference type="PROSITE" id="PS50901">
    <property type="entry name" value="FTSK"/>
    <property type="match status" value="1"/>
</dbReference>
<name>A0A419WTG3_9BACT</name>
<dbReference type="Gene3D" id="3.40.50.300">
    <property type="entry name" value="P-loop containing nucleotide triphosphate hydrolases"/>
    <property type="match status" value="2"/>
</dbReference>
<evidence type="ECO:0000259" key="6">
    <source>
        <dbReference type="PROSITE" id="PS50901"/>
    </source>
</evidence>
<dbReference type="PANTHER" id="PTHR22683:SF41">
    <property type="entry name" value="DNA TRANSLOCASE FTSK"/>
    <property type="match status" value="1"/>
</dbReference>
<keyword evidence="1 3" id="KW-0547">Nucleotide-binding</keyword>
<feature type="domain" description="FtsK" evidence="6">
    <location>
        <begin position="493"/>
        <end position="693"/>
    </location>
</feature>
<dbReference type="OrthoDB" id="9807790at2"/>
<keyword evidence="5" id="KW-0472">Membrane</keyword>
<dbReference type="Pfam" id="PF01580">
    <property type="entry name" value="FtsK_SpoIIIE"/>
    <property type="match status" value="1"/>
</dbReference>
<dbReference type="EMBL" id="RAPQ01000011">
    <property type="protein sequence ID" value="RKD98742.1"/>
    <property type="molecule type" value="Genomic_DNA"/>
</dbReference>
<sequence>MKLSTNENQTLLDKRIEYWESFEHYDGEIEEFKSMIDSVCDAETSLHIEDTDEYSEISSDCKTLVERLKSVAENSNQLKDEINHSHNLIFELIESGANIEGEIKKAESNIKTCYYLFFLIIPLLFIGRYKKRKLDLQAKLEDKDKTKTELKAKIFAAKDELEKLKTSFSEKVISIEKLITDYFINELNRFAIKTKEQLIKKSVVNYYDWDEAVWSKWTEKDFKINSELCIGKFQEKRTNLSFNLPALVPFIGKRKTIILESATGNSNQAKSLFESLIMRIALTLPHQVSYTFLDPNGLGETFSSIAKDVEVRENNGDTYRVLEALMEDTQRIIATYGLSKQRPFDSIADNILINEKFEMIFVADFPKQYDRREIELLQRIANNGPTAGKYVFIHHNKNFEFPRELSMDIFESTYALNFNNLNQYGGGECELEFIPDSKPNEQIKKVLIEKLKNSKPPERKVEWADEIALEKDNWWLEKAIENIETPIGRSGSSDKLNIWFGAKQSEGGRPCAHGMLAAMTGSGKSNLYHVLILGLAIRYSPAELSMYLIDGKDGVEFQSYKNLPHAEFISLKSQPKLSRSILDELLEEKERRNNLFSDHGVNDYVNFKKKHPKEVLPRILLLVDEYQELFEGDKDGLASNTLMAIAQQGRSVGIHMFLGSQRFNVVGMLHQAAIMGNIHMRIAMKMSLSDRQALTEFGKEGKLIIGNCNLPGKAVINDQSGDDGANQFGKVAIMTKPQRDELIDQLIVKSKESEISEDLLTTNIFNGSEQPDLLDNPYLNHLIKSNDWLSENELQDFARKELHKGGLGEPDWFSGEQPVTGWLGQEFNVRGYSKIIVRRRQRENALMIGDNNEARFGMMLSLITSLVLNHKTERNVFYIIDKTIKGAPWNKALRFITDDLLSPLGISVKLISKNSEINDIIHQIDQELEQRKQSEEPEEEANIFLLGADLDKSDDFCQVPNKYGTMEDSELGKLLQKIFTNGPSKGIYSFFSFESVMSMLNVISKRNIDFFRHRVALQMSEDDSFTFLKKRDASRLQLDGKKPICGFYIDINNNKSSFFKPYCLSDNLYQQISEIGQTLKNR</sequence>
<keyword evidence="2 3" id="KW-0067">ATP-binding</keyword>
<evidence type="ECO:0000256" key="5">
    <source>
        <dbReference type="SAM" id="Phobius"/>
    </source>
</evidence>
<evidence type="ECO:0000313" key="8">
    <source>
        <dbReference type="Proteomes" id="UP000284531"/>
    </source>
</evidence>
<dbReference type="InterPro" id="IPR002543">
    <property type="entry name" value="FtsK_dom"/>
</dbReference>
<keyword evidence="4" id="KW-0175">Coiled coil</keyword>
<dbReference type="GO" id="GO:0005524">
    <property type="term" value="F:ATP binding"/>
    <property type="evidence" value="ECO:0007669"/>
    <property type="project" value="UniProtKB-UniRule"/>
</dbReference>
<keyword evidence="5" id="KW-0812">Transmembrane</keyword>
<protein>
    <submittedName>
        <fullName evidence="7">S-DNA-T family DNA segregation ATPase FtsK/SpoIIIE</fullName>
    </submittedName>
</protein>
<proteinExistence type="predicted"/>